<dbReference type="InterPro" id="IPR011990">
    <property type="entry name" value="TPR-like_helical_dom_sf"/>
</dbReference>
<keyword evidence="2" id="KW-1185">Reference proteome</keyword>
<dbReference type="RefSeq" id="WP_225230822.1">
    <property type="nucleotide sequence ID" value="NZ_JACSPQ010000001.1"/>
</dbReference>
<dbReference type="SUPFAM" id="SSF81901">
    <property type="entry name" value="HCP-like"/>
    <property type="match status" value="2"/>
</dbReference>
<dbReference type="Pfam" id="PF08238">
    <property type="entry name" value="Sel1"/>
    <property type="match status" value="9"/>
</dbReference>
<evidence type="ECO:0000313" key="1">
    <source>
        <dbReference type="EMBL" id="MBD8000626.1"/>
    </source>
</evidence>
<dbReference type="Proteomes" id="UP000616346">
    <property type="component" value="Unassembled WGS sequence"/>
</dbReference>
<accession>A0ABR8V7M5</accession>
<dbReference type="Gene3D" id="1.25.40.10">
    <property type="entry name" value="Tetratricopeptide repeat domain"/>
    <property type="match status" value="4"/>
</dbReference>
<sequence>MAPDIEYGAMAFSVPMPCERCGSIRTLPMKFDFFVDSINPDKPLERQLRDYAMYKDIWGKQGSNSYMGQDTPDGQYRIGMEYLDDSFHGSDVAFYWLMKAAKRGHVQAQYQVGRLLRHRPPVPKYLQNPPFCYTEGTAYQWMAQAAEQGLPEAMCGLGNMYCVGDVIEKNPEKAFAWHLKAAMSGCAASEYAIACLYEQGQGVEQNTFKALRWCWKAALHGYAEAQLRLGIVYESTGKERYFHTAATFYQQAAQQNMVEAWLRLAALYEARKSEQNLQKAWECYVNAWEAGDENAYQEAKRLVDEGLANPDASTLMAWYRKCIERGHKEVWYDLGKIYHEGRGVERNLQEARQCYLFAARTSHVPEAQFALGRMYEQGEGIQPDLQKAIRWYKEAANQGHTEAQVACRRLKVYEPREGFDTWQQLALLYEVGKGEQDLQKLWECYLNAWEAGNENVYQEAKRLLDEGWVKLDASTLMEWYRKCIAHGHREAWYDLGKIYHEGRGVERNLQEARQCYLFAARTSHVPEAQFALGRMYEQGEGIQPDLQKAVRWYKEAAKQGHTEAQAACWRLEDGDD</sequence>
<reference evidence="1 2" key="1">
    <citation type="submission" date="2020-08" db="EMBL/GenBank/DDBJ databases">
        <title>A Genomic Blueprint of the Chicken Gut Microbiome.</title>
        <authorList>
            <person name="Gilroy R."/>
            <person name="Ravi A."/>
            <person name="Getino M."/>
            <person name="Pursley I."/>
            <person name="Horton D.L."/>
            <person name="Alikhan N.-F."/>
            <person name="Baker D."/>
            <person name="Gharbi K."/>
            <person name="Hall N."/>
            <person name="Watson M."/>
            <person name="Adriaenssens E.M."/>
            <person name="Foster-Nyarko E."/>
            <person name="Jarju S."/>
            <person name="Secka A."/>
            <person name="Antonio M."/>
            <person name="Oren A."/>
            <person name="Chaudhuri R."/>
            <person name="La Ragione R.M."/>
            <person name="Hildebrand F."/>
            <person name="Pallen M.J."/>
        </authorList>
    </citation>
    <scope>NUCLEOTIDE SEQUENCE [LARGE SCALE GENOMIC DNA]</scope>
    <source>
        <strain evidence="1 2">Sa1YUN3</strain>
    </source>
</reference>
<protein>
    <submittedName>
        <fullName evidence="1">Sel1 repeat family protein</fullName>
    </submittedName>
</protein>
<name>A0ABR8V7M5_9BACT</name>
<dbReference type="PANTHER" id="PTHR11102:SF160">
    <property type="entry name" value="ERAD-ASSOCIATED E3 UBIQUITIN-PROTEIN LIGASE COMPONENT HRD3"/>
    <property type="match status" value="1"/>
</dbReference>
<comment type="caution">
    <text evidence="1">The sequence shown here is derived from an EMBL/GenBank/DDBJ whole genome shotgun (WGS) entry which is preliminary data.</text>
</comment>
<dbReference type="InterPro" id="IPR050767">
    <property type="entry name" value="Sel1_AlgK"/>
</dbReference>
<dbReference type="PANTHER" id="PTHR11102">
    <property type="entry name" value="SEL-1-LIKE PROTEIN"/>
    <property type="match status" value="1"/>
</dbReference>
<organism evidence="1 2">
    <name type="scientific">Phocaeicola faecium</name>
    <dbReference type="NCBI Taxonomy" id="2762213"/>
    <lineage>
        <taxon>Bacteria</taxon>
        <taxon>Pseudomonadati</taxon>
        <taxon>Bacteroidota</taxon>
        <taxon>Bacteroidia</taxon>
        <taxon>Bacteroidales</taxon>
        <taxon>Bacteroidaceae</taxon>
        <taxon>Phocaeicola</taxon>
    </lineage>
</organism>
<proteinExistence type="predicted"/>
<gene>
    <name evidence="1" type="ORF">H9626_00065</name>
</gene>
<evidence type="ECO:0000313" key="2">
    <source>
        <dbReference type="Proteomes" id="UP000616346"/>
    </source>
</evidence>
<dbReference type="EMBL" id="JACSPQ010000001">
    <property type="protein sequence ID" value="MBD8000626.1"/>
    <property type="molecule type" value="Genomic_DNA"/>
</dbReference>
<dbReference type="SMART" id="SM00671">
    <property type="entry name" value="SEL1"/>
    <property type="match status" value="10"/>
</dbReference>
<dbReference type="InterPro" id="IPR006597">
    <property type="entry name" value="Sel1-like"/>
</dbReference>